<dbReference type="EMBL" id="JAUEDM010000009">
    <property type="protein sequence ID" value="KAK3312517.1"/>
    <property type="molecule type" value="Genomic_DNA"/>
</dbReference>
<keyword evidence="2" id="KW-1185">Reference proteome</keyword>
<evidence type="ECO:0000313" key="2">
    <source>
        <dbReference type="Proteomes" id="UP001283341"/>
    </source>
</evidence>
<comment type="caution">
    <text evidence="1">The sequence shown here is derived from an EMBL/GenBank/DDBJ whole genome shotgun (WGS) entry which is preliminary data.</text>
</comment>
<reference evidence="1" key="1">
    <citation type="journal article" date="2023" name="Mol. Phylogenet. Evol.">
        <title>Genome-scale phylogeny and comparative genomics of the fungal order Sordariales.</title>
        <authorList>
            <person name="Hensen N."/>
            <person name="Bonometti L."/>
            <person name="Westerberg I."/>
            <person name="Brannstrom I.O."/>
            <person name="Guillou S."/>
            <person name="Cros-Aarteil S."/>
            <person name="Calhoun S."/>
            <person name="Haridas S."/>
            <person name="Kuo A."/>
            <person name="Mondo S."/>
            <person name="Pangilinan J."/>
            <person name="Riley R."/>
            <person name="LaButti K."/>
            <person name="Andreopoulos B."/>
            <person name="Lipzen A."/>
            <person name="Chen C."/>
            <person name="Yan M."/>
            <person name="Daum C."/>
            <person name="Ng V."/>
            <person name="Clum A."/>
            <person name="Steindorff A."/>
            <person name="Ohm R.A."/>
            <person name="Martin F."/>
            <person name="Silar P."/>
            <person name="Natvig D.O."/>
            <person name="Lalanne C."/>
            <person name="Gautier V."/>
            <person name="Ament-Velasquez S.L."/>
            <person name="Kruys A."/>
            <person name="Hutchinson M.I."/>
            <person name="Powell A.J."/>
            <person name="Barry K."/>
            <person name="Miller A.N."/>
            <person name="Grigoriev I.V."/>
            <person name="Debuchy R."/>
            <person name="Gladieux P."/>
            <person name="Hiltunen Thoren M."/>
            <person name="Johannesson H."/>
        </authorList>
    </citation>
    <scope>NUCLEOTIDE SEQUENCE</scope>
    <source>
        <strain evidence="1">CBS 118394</strain>
    </source>
</reference>
<gene>
    <name evidence="1" type="ORF">B0H66DRAFT_400255</name>
</gene>
<accession>A0AAE0HTC4</accession>
<protein>
    <submittedName>
        <fullName evidence="1">Uncharacterized protein</fullName>
    </submittedName>
</protein>
<sequence>MALRFGLEIEYHGIRFTLRRRADGMFWQRPAPPGLLEASMIALDPILQPLNVGADFYAGDGGINWESDWGFRAVADGFSRDSFTVGGLNYDSVSTVLELATAAAPVTDHAYWITARKCSQMFVQSINDFHPNNWGLLPAGTLPLPADPVQPFLETGSNVTWIPIQAFVNVYNAKLAALALAPAGINGLPVGVNIDRFKLAKSQELLSFENRTRPGYLGETWDAFVCFRGADRDQWADVQVNYQLGLRSLHDNLNLWVDSWNSEWITALSLARIPVDPPIGDIKPVALGEPDRVQYFAAMWKRAKQLMDADFLGGQLGNAAWNGLGVVNSSLMKALIMYVLVCSSITNPLGQTETTTSKNRYPQLCKTSPQSIKAAINLLFPAVPPAPSRAAIFWQRLPTLVATNKARTEGSDTLRLTQNLVNNGCIDANARPANSPDIPKYVDTTPDILNDPVPDFNQMWIGSFKDHTNPPDTAGALPLALTAGNKFGFDNANPFWCRWAHGVHSSYPAQVFNVNDIKVLFESRYSRCMMNIGFNPYVDPFLFNRSYRRLVVLLAGVGADGAIAGQVATHFPDRPAVQQNFTAGRH</sequence>
<proteinExistence type="predicted"/>
<evidence type="ECO:0000313" key="1">
    <source>
        <dbReference type="EMBL" id="KAK3312517.1"/>
    </source>
</evidence>
<dbReference type="AlphaFoldDB" id="A0AAE0HTC4"/>
<name>A0AAE0HTC4_9PEZI</name>
<organism evidence="1 2">
    <name type="scientific">Apodospora peruviana</name>
    <dbReference type="NCBI Taxonomy" id="516989"/>
    <lineage>
        <taxon>Eukaryota</taxon>
        <taxon>Fungi</taxon>
        <taxon>Dikarya</taxon>
        <taxon>Ascomycota</taxon>
        <taxon>Pezizomycotina</taxon>
        <taxon>Sordariomycetes</taxon>
        <taxon>Sordariomycetidae</taxon>
        <taxon>Sordariales</taxon>
        <taxon>Lasiosphaeriaceae</taxon>
        <taxon>Apodospora</taxon>
    </lineage>
</organism>
<dbReference type="Proteomes" id="UP001283341">
    <property type="component" value="Unassembled WGS sequence"/>
</dbReference>
<reference evidence="1" key="2">
    <citation type="submission" date="2023-06" db="EMBL/GenBank/DDBJ databases">
        <authorList>
            <consortium name="Lawrence Berkeley National Laboratory"/>
            <person name="Haridas S."/>
            <person name="Hensen N."/>
            <person name="Bonometti L."/>
            <person name="Westerberg I."/>
            <person name="Brannstrom I.O."/>
            <person name="Guillou S."/>
            <person name="Cros-Aarteil S."/>
            <person name="Calhoun S."/>
            <person name="Kuo A."/>
            <person name="Mondo S."/>
            <person name="Pangilinan J."/>
            <person name="Riley R."/>
            <person name="Labutti K."/>
            <person name="Andreopoulos B."/>
            <person name="Lipzen A."/>
            <person name="Chen C."/>
            <person name="Yanf M."/>
            <person name="Daum C."/>
            <person name="Ng V."/>
            <person name="Clum A."/>
            <person name="Steindorff A."/>
            <person name="Ohm R."/>
            <person name="Martin F."/>
            <person name="Silar P."/>
            <person name="Natvig D."/>
            <person name="Lalanne C."/>
            <person name="Gautier V."/>
            <person name="Ament-Velasquez S.L."/>
            <person name="Kruys A."/>
            <person name="Hutchinson M.I."/>
            <person name="Powell A.J."/>
            <person name="Barry K."/>
            <person name="Miller A.N."/>
            <person name="Grigoriev I.V."/>
            <person name="Debuchy R."/>
            <person name="Gladieux P."/>
            <person name="Thoren M.H."/>
            <person name="Johannesson H."/>
        </authorList>
    </citation>
    <scope>NUCLEOTIDE SEQUENCE</scope>
    <source>
        <strain evidence="1">CBS 118394</strain>
    </source>
</reference>